<keyword evidence="7" id="KW-0407">Ion channel</keyword>
<evidence type="ECO:0000256" key="9">
    <source>
        <dbReference type="SAM" id="Phobius"/>
    </source>
</evidence>
<evidence type="ECO:0000313" key="14">
    <source>
        <dbReference type="Proteomes" id="UP001519460"/>
    </source>
</evidence>
<evidence type="ECO:0000259" key="10">
    <source>
        <dbReference type="Pfam" id="PF00520"/>
    </source>
</evidence>
<sequence length="1218" mass="140060">NRQDMELQRRSRKENHEHTEDRQDGHRRKSAGREEIQEEGEGTWIKRNIKRRECNVFIEDKAASPKHSRGKKCKCGSLYEHHPKQIQEGKPEDEWKYEEHTVATKPTDAFGEIEFVGYGDQPAKYVRVDSETDMDKIVTLMMDKWHMKKPKLLVSVTGGAKDFRLKNRLKEACRRGLRSAAQIPGAWLVTGGTHAGVMKHVGKAVRDLGLTDEGSALTAIGIAPWGCVRKRDQLTDPNGKWPARYEVQAEDRSDESYLDPNHTHFILVDNGTTHKFATEIKLRTELESRIAQMQAMDTADDRVKVPVALLVLEGGPGTLKTVVHAIRKGTPAIVIKGSGRCADVLAYASQHSTPTEVQCEENGTTYTQIENTIDSREEDALTKLVSECMSSRYDDVTQLVELVKECVRYPHLLSVYELDARSKSPSDVDVAILKALLKAMKNNVMVQLELALSWNRVDVAKSEIFTDERTWKTSQLTDVMMVAIKQDKTSFVDLFLENGFILRDFVTIDRLKQLYQEIPPNCLLHRLLEKHKSHQSDEYPLKHVGRVIQNLMGSFYEPHHLKMTQILDDPAGPAQELFLWSVLMNQQEMAKLFWREGNESTAAALVANSLLKAMALKTSDTDTLNTLQKNALEFEELAIGVMNTCYYKHEQRALDVLVRELPRWGNTSCVLIALKSDNRRFISQTACQSLLTSVWMGKMSKDNGLLKLILCIFVFPLIFFIVNFRDDIRLLSKTSDKAPNRSPSQRSFTFTATRQSSRREEDTSSSSCGKLFLCWQKLRRFYRAPVIVFISNCISYLVFLTLYSYVLLVQLSPTYYFATETILIVWVVSIFLEGLRQFLLYSFKRSVWKFYLDGSTIIIFVLGACLRAVPRATCHMCFDWGRVFLALNVVPLFFRILYVFSISQELGPKVVMIQRMMKDLFWFVMILLVFITSYAIASEAILYPNTELSWQLLYRLPRKAYWTIYGELFLEEIEGDSCKEDDHDLPCPTPIGQYLVPVFMGVYILMTNVLLLNLLIAMFSYTFQKIHENTDIYWHFQKFGLIFEYSARPCLPPPFIVLGHLYIFFRWVGAKLGWWRKKSRTSYFKRPFEGSPKPLTKWEDIMTEKYLSKLEATGAKSVEGRVKVVMKRLETVQNRVDDLVEMQSSPRDLAQPQQGTVTVVAAPPTSDLLKQVIKQQQRLEDRLVGMEDRILTRIMKIVEQRDDTRHLRTEPTEQDTSL</sequence>
<dbReference type="PANTHER" id="PTHR13800:SF12">
    <property type="entry name" value="TRANSIENT RECEPTOR POTENTIAL CATION CHANNEL SUBFAMILY M MEMBER-LIKE 2"/>
    <property type="match status" value="1"/>
</dbReference>
<reference evidence="13 14" key="1">
    <citation type="journal article" date="2023" name="Sci. Data">
        <title>Genome assembly of the Korean intertidal mud-creeper Batillaria attramentaria.</title>
        <authorList>
            <person name="Patra A.K."/>
            <person name="Ho P.T."/>
            <person name="Jun S."/>
            <person name="Lee S.J."/>
            <person name="Kim Y."/>
            <person name="Won Y.J."/>
        </authorList>
    </citation>
    <scope>NUCLEOTIDE SEQUENCE [LARGE SCALE GENOMIC DNA]</scope>
    <source>
        <strain evidence="13">Wonlab-2016</strain>
    </source>
</reference>
<dbReference type="Pfam" id="PF25508">
    <property type="entry name" value="TRPM2"/>
    <property type="match status" value="2"/>
</dbReference>
<feature type="non-terminal residue" evidence="13">
    <location>
        <position position="1"/>
    </location>
</feature>
<dbReference type="InterPro" id="IPR050927">
    <property type="entry name" value="TRPM"/>
</dbReference>
<dbReference type="GO" id="GO:0034220">
    <property type="term" value="P:monoatomic ion transmembrane transport"/>
    <property type="evidence" value="ECO:0007669"/>
    <property type="project" value="UniProtKB-KW"/>
</dbReference>
<evidence type="ECO:0000256" key="1">
    <source>
        <dbReference type="ARBA" id="ARBA00004141"/>
    </source>
</evidence>
<dbReference type="Gene3D" id="3.40.50.450">
    <property type="match status" value="1"/>
</dbReference>
<feature type="compositionally biased region" description="Polar residues" evidence="8">
    <location>
        <begin position="741"/>
        <end position="752"/>
    </location>
</feature>
<feature type="domain" description="TRPM-like" evidence="12">
    <location>
        <begin position="572"/>
        <end position="684"/>
    </location>
</feature>
<evidence type="ECO:0000256" key="8">
    <source>
        <dbReference type="SAM" id="MobiDB-lite"/>
    </source>
</evidence>
<dbReference type="InterPro" id="IPR005821">
    <property type="entry name" value="Ion_trans_dom"/>
</dbReference>
<evidence type="ECO:0000256" key="3">
    <source>
        <dbReference type="ARBA" id="ARBA00022692"/>
    </source>
</evidence>
<dbReference type="InterPro" id="IPR041491">
    <property type="entry name" value="TRPM_SLOG"/>
</dbReference>
<feature type="compositionally biased region" description="Basic and acidic residues" evidence="8">
    <location>
        <begin position="1"/>
        <end position="24"/>
    </location>
</feature>
<evidence type="ECO:0000256" key="4">
    <source>
        <dbReference type="ARBA" id="ARBA00022989"/>
    </source>
</evidence>
<feature type="region of interest" description="Disordered" evidence="8">
    <location>
        <begin position="1"/>
        <end position="44"/>
    </location>
</feature>
<proteinExistence type="predicted"/>
<dbReference type="InterPro" id="IPR057366">
    <property type="entry name" value="TRPM-like"/>
</dbReference>
<feature type="transmembrane region" description="Helical" evidence="9">
    <location>
        <begin position="786"/>
        <end position="808"/>
    </location>
</feature>
<protein>
    <recommendedName>
        <fullName evidence="15">Transient receptor potential cation channel subfamily M member 2</fullName>
    </recommendedName>
</protein>
<keyword evidence="5" id="KW-0406">Ion transport</keyword>
<feature type="transmembrane region" description="Helical" evidence="9">
    <location>
        <begin position="814"/>
        <end position="835"/>
    </location>
</feature>
<evidence type="ECO:0000256" key="7">
    <source>
        <dbReference type="ARBA" id="ARBA00023303"/>
    </source>
</evidence>
<keyword evidence="3 9" id="KW-0812">Transmembrane</keyword>
<comment type="caution">
    <text evidence="13">The sequence shown here is derived from an EMBL/GenBank/DDBJ whole genome shotgun (WGS) entry which is preliminary data.</text>
</comment>
<keyword evidence="2" id="KW-0813">Transport</keyword>
<accession>A0ABD0KBV9</accession>
<dbReference type="AlphaFoldDB" id="A0ABD0KBV9"/>
<dbReference type="InterPro" id="IPR002153">
    <property type="entry name" value="TRPC_channel"/>
</dbReference>
<gene>
    <name evidence="13" type="ORF">BaRGS_00024174</name>
</gene>
<feature type="transmembrane region" description="Helical" evidence="9">
    <location>
        <begin position="994"/>
        <end position="1016"/>
    </location>
</feature>
<dbReference type="Proteomes" id="UP001519460">
    <property type="component" value="Unassembled WGS sequence"/>
</dbReference>
<name>A0ABD0KBV9_9CAEN</name>
<evidence type="ECO:0000259" key="12">
    <source>
        <dbReference type="Pfam" id="PF25508"/>
    </source>
</evidence>
<dbReference type="Pfam" id="PF00520">
    <property type="entry name" value="Ion_trans"/>
    <property type="match status" value="1"/>
</dbReference>
<keyword evidence="4 9" id="KW-1133">Transmembrane helix</keyword>
<feature type="transmembrane region" description="Helical" evidence="9">
    <location>
        <begin position="881"/>
        <end position="900"/>
    </location>
</feature>
<evidence type="ECO:0000256" key="5">
    <source>
        <dbReference type="ARBA" id="ARBA00023065"/>
    </source>
</evidence>
<evidence type="ECO:0000256" key="2">
    <source>
        <dbReference type="ARBA" id="ARBA00022448"/>
    </source>
</evidence>
<evidence type="ECO:0008006" key="15">
    <source>
        <dbReference type="Google" id="ProtNLM"/>
    </source>
</evidence>
<keyword evidence="6 9" id="KW-0472">Membrane</keyword>
<feature type="region of interest" description="Disordered" evidence="8">
    <location>
        <begin position="736"/>
        <end position="765"/>
    </location>
</feature>
<dbReference type="PANTHER" id="PTHR13800">
    <property type="entry name" value="TRANSIENT RECEPTOR POTENTIAL CATION CHANNEL, SUBFAMILY M, MEMBER 6"/>
    <property type="match status" value="1"/>
</dbReference>
<dbReference type="Pfam" id="PF18139">
    <property type="entry name" value="LSDAT_euk"/>
    <property type="match status" value="1"/>
</dbReference>
<feature type="domain" description="TRPM-like" evidence="12">
    <location>
        <begin position="463"/>
        <end position="563"/>
    </location>
</feature>
<organism evidence="13 14">
    <name type="scientific">Batillaria attramentaria</name>
    <dbReference type="NCBI Taxonomy" id="370345"/>
    <lineage>
        <taxon>Eukaryota</taxon>
        <taxon>Metazoa</taxon>
        <taxon>Spiralia</taxon>
        <taxon>Lophotrochozoa</taxon>
        <taxon>Mollusca</taxon>
        <taxon>Gastropoda</taxon>
        <taxon>Caenogastropoda</taxon>
        <taxon>Sorbeoconcha</taxon>
        <taxon>Cerithioidea</taxon>
        <taxon>Batillariidae</taxon>
        <taxon>Batillaria</taxon>
    </lineage>
</organism>
<feature type="transmembrane region" description="Helical" evidence="9">
    <location>
        <begin position="705"/>
        <end position="724"/>
    </location>
</feature>
<dbReference type="PRINTS" id="PR01097">
    <property type="entry name" value="TRNSRECEPTRP"/>
</dbReference>
<evidence type="ECO:0000256" key="6">
    <source>
        <dbReference type="ARBA" id="ARBA00023136"/>
    </source>
</evidence>
<feature type="transmembrane region" description="Helical" evidence="9">
    <location>
        <begin position="847"/>
        <end position="869"/>
    </location>
</feature>
<dbReference type="GO" id="GO:0016020">
    <property type="term" value="C:membrane"/>
    <property type="evidence" value="ECO:0007669"/>
    <property type="project" value="UniProtKB-SubCell"/>
</dbReference>
<comment type="subcellular location">
    <subcellularLocation>
        <location evidence="1">Membrane</location>
        <topology evidence="1">Multi-pass membrane protein</topology>
    </subcellularLocation>
</comment>
<feature type="transmembrane region" description="Helical" evidence="9">
    <location>
        <begin position="920"/>
        <end position="943"/>
    </location>
</feature>
<evidence type="ECO:0000313" key="13">
    <source>
        <dbReference type="EMBL" id="KAK7484542.1"/>
    </source>
</evidence>
<evidence type="ECO:0000259" key="11">
    <source>
        <dbReference type="Pfam" id="PF18139"/>
    </source>
</evidence>
<keyword evidence="14" id="KW-1185">Reference proteome</keyword>
<dbReference type="EMBL" id="JACVVK020000208">
    <property type="protein sequence ID" value="KAK7484542.1"/>
    <property type="molecule type" value="Genomic_DNA"/>
</dbReference>
<feature type="domain" description="Ion transport" evidence="10">
    <location>
        <begin position="795"/>
        <end position="1030"/>
    </location>
</feature>
<feature type="domain" description="TRPM SLOG" evidence="11">
    <location>
        <begin position="123"/>
        <end position="388"/>
    </location>
</feature>